<evidence type="ECO:0000256" key="3">
    <source>
        <dbReference type="ARBA" id="ARBA00022679"/>
    </source>
</evidence>
<dbReference type="AlphaFoldDB" id="A0A2W2BZG9"/>
<dbReference type="Proteomes" id="UP000248795">
    <property type="component" value="Unassembled WGS sequence"/>
</dbReference>
<evidence type="ECO:0000256" key="8">
    <source>
        <dbReference type="SAM" id="Phobius"/>
    </source>
</evidence>
<feature type="transmembrane region" description="Helical" evidence="8">
    <location>
        <begin position="283"/>
        <end position="301"/>
    </location>
</feature>
<dbReference type="PANTHER" id="PTHR23028">
    <property type="entry name" value="ACETYLTRANSFERASE"/>
    <property type="match status" value="1"/>
</dbReference>
<evidence type="ECO:0000259" key="9">
    <source>
        <dbReference type="Pfam" id="PF01757"/>
    </source>
</evidence>
<dbReference type="InterPro" id="IPR043968">
    <property type="entry name" value="SGNH"/>
</dbReference>
<dbReference type="SUPFAM" id="SSF52266">
    <property type="entry name" value="SGNH hydrolase"/>
    <property type="match status" value="1"/>
</dbReference>
<dbReference type="InterPro" id="IPR036514">
    <property type="entry name" value="SGNH_hydro_sf"/>
</dbReference>
<name>A0A2W2BZG9_9HYPH</name>
<evidence type="ECO:0000256" key="5">
    <source>
        <dbReference type="ARBA" id="ARBA00022989"/>
    </source>
</evidence>
<evidence type="ECO:0008006" key="13">
    <source>
        <dbReference type="Google" id="ProtNLM"/>
    </source>
</evidence>
<keyword evidence="4 8" id="KW-0812">Transmembrane</keyword>
<keyword evidence="2" id="KW-1003">Cell membrane</keyword>
<feature type="transmembrane region" description="Helical" evidence="8">
    <location>
        <begin position="108"/>
        <end position="127"/>
    </location>
</feature>
<organism evidence="11 12">
    <name type="scientific">Aestuariivirga litoralis</name>
    <dbReference type="NCBI Taxonomy" id="2650924"/>
    <lineage>
        <taxon>Bacteria</taxon>
        <taxon>Pseudomonadati</taxon>
        <taxon>Pseudomonadota</taxon>
        <taxon>Alphaproteobacteria</taxon>
        <taxon>Hyphomicrobiales</taxon>
        <taxon>Aestuariivirgaceae</taxon>
        <taxon>Aestuariivirga</taxon>
    </lineage>
</organism>
<sequence>MRVARPDFPARALGVAPAWVLHRAKRPCRVGSSVQRMKYRPDIDGLRAVAVLAVVAFHLKRDWLPGGFVGVDVFFVISGFLITALILEAQRSGTFTFSGFYQRRIARIAPAFLLVATATLFFAWLVYTPQDFASSGAVFVAALLSVANMKFIYQGDYFAFSPDAQPFLHYWSLSVEEQYYLVFPLFLMTLLAVVPRHARTIVAGAFAASLALCIVLTYHSPQWAFFSLPSRAWELLAGSLAAMAAAPFRPGHFGRLGSGLRAAGLMLIIGSCLILDGSMAIPGFYALLPVIGAVTLVSVNPAEGDVASRLLRLPAFVLVGKLSYTLYLWHYPIFCLVDYHFYASSELFRTACKLMLTVLAVGATYLLVEAPSRRFLNRPASKRLSYAFLVTALVLLVPLGLHIRANYYINADPSDVASGGLVFEQRPSRGTVVLMGDSNGSMYGYTLREIARELGLTLVVASVASGDPLPPVGAAETTLWADSLAVIRKTRPDFVIIGMEWREKLKHHPGRLDTALAEIGPHTGKIIIMDQIPSLPPVASREGIRKGIRPPFGEDVRQAAIRQSVNRFLHAHASDKVVVIDTAAKLVGPDGDVRFADGAGRETYKDEKHISTAGAALFADDIRQALGAPPH</sequence>
<reference evidence="12" key="1">
    <citation type="submission" date="2018-06" db="EMBL/GenBank/DDBJ databases">
        <title>Aestuariibacter litoralis strain KCTC 52945T.</title>
        <authorList>
            <person name="Li X."/>
            <person name="Salam N."/>
            <person name="Li J.-L."/>
            <person name="Chen Y.-M."/>
            <person name="Yang Z.-W."/>
            <person name="Zhang L.-Y."/>
            <person name="Han M.-X."/>
            <person name="Xiao M."/>
            <person name="Li W.-J."/>
        </authorList>
    </citation>
    <scope>NUCLEOTIDE SEQUENCE [LARGE SCALE GENOMIC DNA]</scope>
    <source>
        <strain evidence="12">KCTC 52945</strain>
    </source>
</reference>
<keyword evidence="7" id="KW-0012">Acyltransferase</keyword>
<keyword evidence="3" id="KW-0808">Transferase</keyword>
<dbReference type="GO" id="GO:0005886">
    <property type="term" value="C:plasma membrane"/>
    <property type="evidence" value="ECO:0007669"/>
    <property type="project" value="UniProtKB-SubCell"/>
</dbReference>
<keyword evidence="12" id="KW-1185">Reference proteome</keyword>
<evidence type="ECO:0000256" key="7">
    <source>
        <dbReference type="ARBA" id="ARBA00023315"/>
    </source>
</evidence>
<dbReference type="Gene3D" id="3.40.50.1110">
    <property type="entry name" value="SGNH hydrolase"/>
    <property type="match status" value="1"/>
</dbReference>
<evidence type="ECO:0000256" key="1">
    <source>
        <dbReference type="ARBA" id="ARBA00004651"/>
    </source>
</evidence>
<evidence type="ECO:0000256" key="2">
    <source>
        <dbReference type="ARBA" id="ARBA00022475"/>
    </source>
</evidence>
<dbReference type="Pfam" id="PF01757">
    <property type="entry name" value="Acyl_transf_3"/>
    <property type="match status" value="1"/>
</dbReference>
<feature type="transmembrane region" description="Helical" evidence="8">
    <location>
        <begin position="67"/>
        <end position="87"/>
    </location>
</feature>
<proteinExistence type="predicted"/>
<dbReference type="PANTHER" id="PTHR23028:SF53">
    <property type="entry name" value="ACYL_TRANSF_3 DOMAIN-CONTAINING PROTEIN"/>
    <property type="match status" value="1"/>
</dbReference>
<evidence type="ECO:0000256" key="4">
    <source>
        <dbReference type="ARBA" id="ARBA00022692"/>
    </source>
</evidence>
<accession>A0A2W2BZG9</accession>
<evidence type="ECO:0000313" key="11">
    <source>
        <dbReference type="EMBL" id="PZF78896.1"/>
    </source>
</evidence>
<evidence type="ECO:0000256" key="6">
    <source>
        <dbReference type="ARBA" id="ARBA00023136"/>
    </source>
</evidence>
<feature type="transmembrane region" description="Helical" evidence="8">
    <location>
        <begin position="201"/>
        <end position="220"/>
    </location>
</feature>
<feature type="domain" description="SGNH" evidence="10">
    <location>
        <begin position="429"/>
        <end position="623"/>
    </location>
</feature>
<feature type="transmembrane region" description="Helical" evidence="8">
    <location>
        <begin position="313"/>
        <end position="334"/>
    </location>
</feature>
<feature type="transmembrane region" description="Helical" evidence="8">
    <location>
        <begin position="354"/>
        <end position="372"/>
    </location>
</feature>
<dbReference type="InterPro" id="IPR002656">
    <property type="entry name" value="Acyl_transf_3_dom"/>
</dbReference>
<evidence type="ECO:0000259" key="10">
    <source>
        <dbReference type="Pfam" id="PF19040"/>
    </source>
</evidence>
<comment type="caution">
    <text evidence="11">The sequence shown here is derived from an EMBL/GenBank/DDBJ whole genome shotgun (WGS) entry which is preliminary data.</text>
</comment>
<dbReference type="InterPro" id="IPR050879">
    <property type="entry name" value="Acyltransferase_3"/>
</dbReference>
<keyword evidence="5 8" id="KW-1133">Transmembrane helix</keyword>
<feature type="transmembrane region" description="Helical" evidence="8">
    <location>
        <begin position="384"/>
        <end position="403"/>
    </location>
</feature>
<gene>
    <name evidence="11" type="ORF">DK847_03650</name>
</gene>
<protein>
    <recommendedName>
        <fullName evidence="13">Acyltransferase</fullName>
    </recommendedName>
</protein>
<comment type="subcellular location">
    <subcellularLocation>
        <location evidence="1">Cell membrane</location>
        <topology evidence="1">Multi-pass membrane protein</topology>
    </subcellularLocation>
</comment>
<dbReference type="GO" id="GO:0016747">
    <property type="term" value="F:acyltransferase activity, transferring groups other than amino-acyl groups"/>
    <property type="evidence" value="ECO:0007669"/>
    <property type="project" value="InterPro"/>
</dbReference>
<dbReference type="Pfam" id="PF19040">
    <property type="entry name" value="SGNH"/>
    <property type="match status" value="1"/>
</dbReference>
<dbReference type="EMBL" id="QKVK01000001">
    <property type="protein sequence ID" value="PZF78896.1"/>
    <property type="molecule type" value="Genomic_DNA"/>
</dbReference>
<feature type="domain" description="Acyltransferase 3" evidence="9">
    <location>
        <begin position="42"/>
        <end position="360"/>
    </location>
</feature>
<evidence type="ECO:0000313" key="12">
    <source>
        <dbReference type="Proteomes" id="UP000248795"/>
    </source>
</evidence>
<feature type="transmembrane region" description="Helical" evidence="8">
    <location>
        <begin position="178"/>
        <end position="194"/>
    </location>
</feature>
<keyword evidence="6 8" id="KW-0472">Membrane</keyword>
<dbReference type="GO" id="GO:0016788">
    <property type="term" value="F:hydrolase activity, acting on ester bonds"/>
    <property type="evidence" value="ECO:0007669"/>
    <property type="project" value="UniProtKB-ARBA"/>
</dbReference>
<dbReference type="GO" id="GO:0009103">
    <property type="term" value="P:lipopolysaccharide biosynthetic process"/>
    <property type="evidence" value="ECO:0007669"/>
    <property type="project" value="TreeGrafter"/>
</dbReference>